<feature type="domain" description="Transposase IS200-like" evidence="1">
    <location>
        <begin position="9"/>
        <end position="123"/>
    </location>
</feature>
<comment type="caution">
    <text evidence="2">The sequence shown here is derived from an EMBL/GenBank/DDBJ whole genome shotgun (WGS) entry which is preliminary data.</text>
</comment>
<dbReference type="GO" id="GO:0004803">
    <property type="term" value="F:transposase activity"/>
    <property type="evidence" value="ECO:0007669"/>
    <property type="project" value="InterPro"/>
</dbReference>
<accession>A0A9D2EY28</accession>
<dbReference type="Pfam" id="PF01797">
    <property type="entry name" value="Y1_Tnp"/>
    <property type="match status" value="1"/>
</dbReference>
<protein>
    <submittedName>
        <fullName evidence="2">Transposase</fullName>
    </submittedName>
</protein>
<dbReference type="PANTHER" id="PTHR34322:SF2">
    <property type="entry name" value="TRANSPOSASE IS200-LIKE DOMAIN-CONTAINING PROTEIN"/>
    <property type="match status" value="1"/>
</dbReference>
<dbReference type="AlphaFoldDB" id="A0A9D2EY28"/>
<dbReference type="PANTHER" id="PTHR34322">
    <property type="entry name" value="TRANSPOSASE, Y1_TNP DOMAIN-CONTAINING"/>
    <property type="match status" value="1"/>
</dbReference>
<dbReference type="SMART" id="SM01321">
    <property type="entry name" value="Y1_Tnp"/>
    <property type="match status" value="1"/>
</dbReference>
<dbReference type="Proteomes" id="UP000824062">
    <property type="component" value="Unassembled WGS sequence"/>
</dbReference>
<dbReference type="InterPro" id="IPR002686">
    <property type="entry name" value="Transposase_17"/>
</dbReference>
<evidence type="ECO:0000313" key="3">
    <source>
        <dbReference type="Proteomes" id="UP000824062"/>
    </source>
</evidence>
<dbReference type="SUPFAM" id="SSF143422">
    <property type="entry name" value="Transposase IS200-like"/>
    <property type="match status" value="1"/>
</dbReference>
<reference evidence="2" key="2">
    <citation type="submission" date="2021-04" db="EMBL/GenBank/DDBJ databases">
        <authorList>
            <person name="Gilroy R."/>
        </authorList>
    </citation>
    <scope>NUCLEOTIDE SEQUENCE</scope>
    <source>
        <strain evidence="2">ChiHjej12B11-14209</strain>
    </source>
</reference>
<dbReference type="InterPro" id="IPR036515">
    <property type="entry name" value="Transposase_17_sf"/>
</dbReference>
<reference evidence="2" key="1">
    <citation type="journal article" date="2021" name="PeerJ">
        <title>Extensive microbial diversity within the chicken gut microbiome revealed by metagenomics and culture.</title>
        <authorList>
            <person name="Gilroy R."/>
            <person name="Ravi A."/>
            <person name="Getino M."/>
            <person name="Pursley I."/>
            <person name="Horton D.L."/>
            <person name="Alikhan N.F."/>
            <person name="Baker D."/>
            <person name="Gharbi K."/>
            <person name="Hall N."/>
            <person name="Watson M."/>
            <person name="Adriaenssens E.M."/>
            <person name="Foster-Nyarko E."/>
            <person name="Jarju S."/>
            <person name="Secka A."/>
            <person name="Antonio M."/>
            <person name="Oren A."/>
            <person name="Chaudhuri R.R."/>
            <person name="La Ragione R."/>
            <person name="Hildebrand F."/>
            <person name="Pallen M.J."/>
        </authorList>
    </citation>
    <scope>NUCLEOTIDE SEQUENCE</scope>
    <source>
        <strain evidence="2">ChiHjej12B11-14209</strain>
    </source>
</reference>
<dbReference type="GO" id="GO:0006313">
    <property type="term" value="P:DNA transposition"/>
    <property type="evidence" value="ECO:0007669"/>
    <property type="project" value="InterPro"/>
</dbReference>
<dbReference type="Gene3D" id="3.30.70.1290">
    <property type="entry name" value="Transposase IS200-like"/>
    <property type="match status" value="1"/>
</dbReference>
<dbReference type="GO" id="GO:0003677">
    <property type="term" value="F:DNA binding"/>
    <property type="evidence" value="ECO:0007669"/>
    <property type="project" value="InterPro"/>
</dbReference>
<dbReference type="EMBL" id="DXBM01000030">
    <property type="protein sequence ID" value="HIZ45974.1"/>
    <property type="molecule type" value="Genomic_DNA"/>
</dbReference>
<evidence type="ECO:0000313" key="2">
    <source>
        <dbReference type="EMBL" id="HIZ45974.1"/>
    </source>
</evidence>
<evidence type="ECO:0000259" key="1">
    <source>
        <dbReference type="SMART" id="SM01321"/>
    </source>
</evidence>
<name>A0A9D2EY28_9ACTN</name>
<proteinExistence type="predicted"/>
<sequence>MPRCARVKSESGFYHVIAKGSGGQNLFEGPYDCQAFLGLLSKACEKGGVRVIAYCLMSNHVHLLLEDPESHLGEVMKSALTGYAQRFNKRGDRVGHVFQQRFKSQPVENEDYLLRAVRYIHNNPEKAGICQASAFPWSSYHEYVGTPIVADTALVLELCGGVEGFVAFSAQEDGDDYRFRERTRISDGEARCLAERVLGEVALSDLKALERSRRNALLFELKNAGLSISQIQRLTGIGRNVIARAK</sequence>
<gene>
    <name evidence="2" type="ORF">IAA19_03020</name>
</gene>
<organism evidence="2 3">
    <name type="scientific">Candidatus Olsenella pullistercoris</name>
    <dbReference type="NCBI Taxonomy" id="2838712"/>
    <lineage>
        <taxon>Bacteria</taxon>
        <taxon>Bacillati</taxon>
        <taxon>Actinomycetota</taxon>
        <taxon>Coriobacteriia</taxon>
        <taxon>Coriobacteriales</taxon>
        <taxon>Atopobiaceae</taxon>
        <taxon>Olsenella</taxon>
    </lineage>
</organism>